<dbReference type="KEGG" id="pbal:CPBP_00411"/>
<sequence>MRLKFTAILLSSVLAFVSYGAEINEAAGVETVQYAVHQKVVPDSFEGTAEYRSRRAVLESRLHSFQGKKLKVFTPEIFAEMLEEGVQIAELGLHIFEKLPTIAGQINQRLTSLESRVKAKNALISWRELAALMQEIKGFPEHYWNEFKFDMGHALRNCELQSQVVAAHGYTLNQSERWTEVNSRASNLDFSYNLTTEYAWVQHSLVQSIDQLVEHKFAEESDESIARAVELICAALERNGVAFKYGRFNAFKYLEPSSERVSKWISQNFLSEEITIDLDDLLIHKNLLSHYVKNLELLSEWCVVIVRCGDCIESTKTDAAYGLIGSDYVELQKDLNPHQVYTEIRTKVESIVQTALDETFAWLMTQ</sequence>
<reference evidence="2 3" key="1">
    <citation type="submission" date="2020-06" db="EMBL/GenBank/DDBJ databases">
        <title>The endosymbiont of the kinetoplastid Bodo saltans is a Paracaedibacter-like alpha-proteobacterium possessing a putative toxin-antitoxin system.</title>
        <authorList>
            <person name="Midha S."/>
            <person name="Rigden D.J."/>
            <person name="Siozios S."/>
            <person name="Hurst G.D.D."/>
            <person name="Jackson A.P."/>
        </authorList>
    </citation>
    <scope>NUCLEOTIDE SEQUENCE [LARGE SCALE GENOMIC DNA]</scope>
    <source>
        <strain evidence="2">Lake Konstanz</strain>
    </source>
</reference>
<protein>
    <submittedName>
        <fullName evidence="2">Uncharacterized protein</fullName>
    </submittedName>
</protein>
<keyword evidence="3" id="KW-1185">Reference proteome</keyword>
<keyword evidence="1" id="KW-0732">Signal</keyword>
<accession>A0A7L9RSR2</accession>
<dbReference type="RefSeq" id="WP_350332397.1">
    <property type="nucleotide sequence ID" value="NZ_CP054719.1"/>
</dbReference>
<gene>
    <name evidence="2" type="ORF">CPBP_00411</name>
</gene>
<dbReference type="EMBL" id="CP054719">
    <property type="protein sequence ID" value="QOL19647.1"/>
    <property type="molecule type" value="Genomic_DNA"/>
</dbReference>
<name>A0A7L9RSR2_9PROT</name>
<proteinExistence type="predicted"/>
<feature type="signal peptide" evidence="1">
    <location>
        <begin position="1"/>
        <end position="20"/>
    </location>
</feature>
<evidence type="ECO:0000256" key="1">
    <source>
        <dbReference type="SAM" id="SignalP"/>
    </source>
</evidence>
<feature type="chain" id="PRO_5032570299" evidence="1">
    <location>
        <begin position="21"/>
        <end position="366"/>
    </location>
</feature>
<evidence type="ECO:0000313" key="3">
    <source>
        <dbReference type="Proteomes" id="UP000594001"/>
    </source>
</evidence>
<organism evidence="2 3">
    <name type="scientific">Candidatus Bodocaedibacter vickermanii</name>
    <dbReference type="NCBI Taxonomy" id="2741701"/>
    <lineage>
        <taxon>Bacteria</taxon>
        <taxon>Pseudomonadati</taxon>
        <taxon>Pseudomonadota</taxon>
        <taxon>Alphaproteobacteria</taxon>
        <taxon>Holosporales</taxon>
        <taxon>Candidatus Paracaedibacteraceae</taxon>
        <taxon>Candidatus Bodocaedibacter</taxon>
    </lineage>
</organism>
<dbReference type="AlphaFoldDB" id="A0A7L9RSR2"/>
<evidence type="ECO:0000313" key="2">
    <source>
        <dbReference type="EMBL" id="QOL19647.1"/>
    </source>
</evidence>
<dbReference type="Proteomes" id="UP000594001">
    <property type="component" value="Chromosome"/>
</dbReference>